<name>A0ABY7DRK1_MYAAR</name>
<keyword evidence="1" id="KW-0378">Hydrolase</keyword>
<evidence type="ECO:0000313" key="3">
    <source>
        <dbReference type="Proteomes" id="UP001164746"/>
    </source>
</evidence>
<dbReference type="InterPro" id="IPR015797">
    <property type="entry name" value="NUDIX_hydrolase-like_dom_sf"/>
</dbReference>
<protein>
    <submittedName>
        <fullName evidence="2">AP4A-like protein</fullName>
    </submittedName>
</protein>
<dbReference type="Proteomes" id="UP001164746">
    <property type="component" value="Chromosome 3"/>
</dbReference>
<gene>
    <name evidence="2" type="ORF">MAR_024709</name>
</gene>
<dbReference type="InterPro" id="IPR051325">
    <property type="entry name" value="Nudix_hydrolase_domain"/>
</dbReference>
<organism evidence="2 3">
    <name type="scientific">Mya arenaria</name>
    <name type="common">Soft-shell clam</name>
    <dbReference type="NCBI Taxonomy" id="6604"/>
    <lineage>
        <taxon>Eukaryota</taxon>
        <taxon>Metazoa</taxon>
        <taxon>Spiralia</taxon>
        <taxon>Lophotrochozoa</taxon>
        <taxon>Mollusca</taxon>
        <taxon>Bivalvia</taxon>
        <taxon>Autobranchia</taxon>
        <taxon>Heteroconchia</taxon>
        <taxon>Euheterodonta</taxon>
        <taxon>Imparidentia</taxon>
        <taxon>Neoheterodontei</taxon>
        <taxon>Myida</taxon>
        <taxon>Myoidea</taxon>
        <taxon>Myidae</taxon>
        <taxon>Mya</taxon>
    </lineage>
</organism>
<dbReference type="SUPFAM" id="SSF55811">
    <property type="entry name" value="Nudix"/>
    <property type="match status" value="1"/>
</dbReference>
<reference evidence="2" key="1">
    <citation type="submission" date="2022-11" db="EMBL/GenBank/DDBJ databases">
        <title>Centuries of genome instability and evolution in soft-shell clam transmissible cancer (bioRxiv).</title>
        <authorList>
            <person name="Hart S.F.M."/>
            <person name="Yonemitsu M.A."/>
            <person name="Giersch R.M."/>
            <person name="Beal B.F."/>
            <person name="Arriagada G."/>
            <person name="Davis B.W."/>
            <person name="Ostrander E.A."/>
            <person name="Goff S.P."/>
            <person name="Metzger M.J."/>
        </authorList>
    </citation>
    <scope>NUCLEOTIDE SEQUENCE</scope>
    <source>
        <strain evidence="2">MELC-2E11</strain>
        <tissue evidence="2">Siphon/mantle</tissue>
    </source>
</reference>
<dbReference type="PANTHER" id="PTHR21340:SF0">
    <property type="entry name" value="BIS(5'-NUCLEOSYL)-TETRAPHOSPHATASE [ASYMMETRICAL]"/>
    <property type="match status" value="1"/>
</dbReference>
<dbReference type="Gene3D" id="3.90.79.10">
    <property type="entry name" value="Nucleoside Triphosphate Pyrophosphohydrolase"/>
    <property type="match status" value="1"/>
</dbReference>
<accession>A0ABY7DRK1</accession>
<proteinExistence type="predicted"/>
<evidence type="ECO:0000313" key="2">
    <source>
        <dbReference type="EMBL" id="WAR00337.1"/>
    </source>
</evidence>
<dbReference type="EMBL" id="CP111014">
    <property type="protein sequence ID" value="WAR00337.1"/>
    <property type="molecule type" value="Genomic_DNA"/>
</dbReference>
<keyword evidence="3" id="KW-1185">Reference proteome</keyword>
<sequence>MIVSAGLIVFRRVVDSVEYLVLKHSNTEGHWSPPKDFHNTVHYQRKGVPKKIDFWLAELCDDTDVKLSEEHTEFKWLKVTEASEYVRYKEVGGVIKEADVFIQKNILKL</sequence>
<evidence type="ECO:0000256" key="1">
    <source>
        <dbReference type="ARBA" id="ARBA00022801"/>
    </source>
</evidence>
<dbReference type="PANTHER" id="PTHR21340">
    <property type="entry name" value="DIADENOSINE 5,5-P1,P4-TETRAPHOSPHATE PYROPHOSPHOHYDROLASE MUTT"/>
    <property type="match status" value="1"/>
</dbReference>